<evidence type="ECO:0000256" key="1">
    <source>
        <dbReference type="ARBA" id="ARBA00006034"/>
    </source>
</evidence>
<reference evidence="5" key="1">
    <citation type="submission" date="2015-12" db="EMBL/GenBank/DDBJ databases">
        <authorList>
            <person name="Tarr C.L."/>
            <person name="Gladney L.M."/>
        </authorList>
    </citation>
    <scope>NUCLEOTIDE SEQUENCE [LARGE SCALE GENOMIC DNA]</scope>
    <source>
        <strain evidence="5">2756-81</strain>
    </source>
</reference>
<dbReference type="GO" id="GO:0016755">
    <property type="term" value="F:aminoacyltransferase activity"/>
    <property type="evidence" value="ECO:0007669"/>
    <property type="project" value="InterPro"/>
</dbReference>
<dbReference type="InterPro" id="IPR030903">
    <property type="entry name" value="CDPS"/>
</dbReference>
<dbReference type="Pfam" id="PF16715">
    <property type="entry name" value="CDPS"/>
    <property type="match status" value="1"/>
</dbReference>
<dbReference type="Gene3D" id="3.40.50.11710">
    <property type="entry name" value="Cyclodipeptide synthase"/>
    <property type="match status" value="2"/>
</dbReference>
<dbReference type="AlphaFoldDB" id="A0A151JJ43"/>
<comment type="similarity">
    <text evidence="1">Belongs to the CDPS family.</text>
</comment>
<dbReference type="Proteomes" id="UP000075349">
    <property type="component" value="Unassembled WGS sequence"/>
</dbReference>
<organism evidence="4 5">
    <name type="scientific">Vibrio cidicii</name>
    <dbReference type="NCBI Taxonomy" id="1763883"/>
    <lineage>
        <taxon>Bacteria</taxon>
        <taxon>Pseudomonadati</taxon>
        <taxon>Pseudomonadota</taxon>
        <taxon>Gammaproteobacteria</taxon>
        <taxon>Vibrionales</taxon>
        <taxon>Vibrionaceae</taxon>
        <taxon>Vibrio</taxon>
    </lineage>
</organism>
<comment type="caution">
    <text evidence="4">The sequence shown here is derived from an EMBL/GenBank/DDBJ whole genome shotgun (WGS) entry which is preliminary data.</text>
</comment>
<sequence>MGNLSIPNDSLHSSIPIVQSNLTLAGKDGDFVIQGETSRCEAIIGQGKHALICISPFNSRFSKAYVSSLVLFIAERFSQVDILMPCIEEASRLLIASGIDEKKAFKKTERELRHIFAELPFFLNTPSLLGVTRSTFFYHRPWPIGQGLYGGTYPIQVDSRQSYAVVTPKTEQFS</sequence>
<gene>
    <name evidence="4" type="ORF">AUQ44_09320</name>
</gene>
<evidence type="ECO:0000313" key="4">
    <source>
        <dbReference type="EMBL" id="KYN25637.1"/>
    </source>
</evidence>
<protein>
    <recommendedName>
        <fullName evidence="3">Cyclodipeptide synthase</fullName>
    </recommendedName>
</protein>
<evidence type="ECO:0000256" key="2">
    <source>
        <dbReference type="ARBA" id="ARBA00022679"/>
    </source>
</evidence>
<name>A0A151JJ43_9VIBR</name>
<accession>A0A151JJ43</accession>
<keyword evidence="2" id="KW-0808">Transferase</keyword>
<evidence type="ECO:0000313" key="5">
    <source>
        <dbReference type="Proteomes" id="UP000075349"/>
    </source>
</evidence>
<dbReference type="NCBIfam" id="TIGR04539">
    <property type="entry name" value="tRNA_cyclodipep"/>
    <property type="match status" value="2"/>
</dbReference>
<evidence type="ECO:0000256" key="3">
    <source>
        <dbReference type="ARBA" id="ARBA00030771"/>
    </source>
</evidence>
<proteinExistence type="inferred from homology"/>
<dbReference type="InterPro" id="IPR038622">
    <property type="entry name" value="CDPS_sf"/>
</dbReference>
<dbReference type="EMBL" id="LOMK01000001">
    <property type="protein sequence ID" value="KYN25637.1"/>
    <property type="molecule type" value="Genomic_DNA"/>
</dbReference>